<name>A0A7R8HAL5_LEPSM</name>
<sequence>MDMAPGHISDNYYCVTRRVPTEEDMTVAAAMKKAGRVTRSAQNDEDVGEARGGKLNFKDLEFGRLLSSSCESTGAVGFIRHYCWGHFFIQMAIANMTGPS</sequence>
<dbReference type="Proteomes" id="UP000675881">
    <property type="component" value="Chromosome 6"/>
</dbReference>
<dbReference type="AlphaFoldDB" id="A0A7R8HAL5"/>
<gene>
    <name evidence="1" type="ORF">LSAA_11844</name>
</gene>
<evidence type="ECO:0000313" key="2">
    <source>
        <dbReference type="Proteomes" id="UP000675881"/>
    </source>
</evidence>
<protein>
    <submittedName>
        <fullName evidence="1">(salmon louse) hypothetical protein</fullName>
    </submittedName>
</protein>
<keyword evidence="2" id="KW-1185">Reference proteome</keyword>
<proteinExistence type="predicted"/>
<dbReference type="EMBL" id="HG994585">
    <property type="protein sequence ID" value="CAF2977342.1"/>
    <property type="molecule type" value="Genomic_DNA"/>
</dbReference>
<accession>A0A7R8HAL5</accession>
<organism evidence="1 2">
    <name type="scientific">Lepeophtheirus salmonis</name>
    <name type="common">Salmon louse</name>
    <name type="synonym">Caligus salmonis</name>
    <dbReference type="NCBI Taxonomy" id="72036"/>
    <lineage>
        <taxon>Eukaryota</taxon>
        <taxon>Metazoa</taxon>
        <taxon>Ecdysozoa</taxon>
        <taxon>Arthropoda</taxon>
        <taxon>Crustacea</taxon>
        <taxon>Multicrustacea</taxon>
        <taxon>Hexanauplia</taxon>
        <taxon>Copepoda</taxon>
        <taxon>Siphonostomatoida</taxon>
        <taxon>Caligidae</taxon>
        <taxon>Lepeophtheirus</taxon>
    </lineage>
</organism>
<evidence type="ECO:0000313" key="1">
    <source>
        <dbReference type="EMBL" id="CAF2977342.1"/>
    </source>
</evidence>
<reference evidence="1" key="1">
    <citation type="submission" date="2021-02" db="EMBL/GenBank/DDBJ databases">
        <authorList>
            <person name="Bekaert M."/>
        </authorList>
    </citation>
    <scope>NUCLEOTIDE SEQUENCE</scope>
    <source>
        <strain evidence="1">IoA-00</strain>
    </source>
</reference>